<gene>
    <name evidence="4" type="ORF">PC110_g17100</name>
    <name evidence="1" type="ORF">PC113_g19034</name>
    <name evidence="2" type="ORF">PC115_g18488</name>
    <name evidence="3" type="ORF">PC117_g15025</name>
</gene>
<dbReference type="Proteomes" id="UP000251314">
    <property type="component" value="Unassembled WGS sequence"/>
</dbReference>
<evidence type="ECO:0000313" key="5">
    <source>
        <dbReference type="Proteomes" id="UP000251314"/>
    </source>
</evidence>
<sequence length="106" mass="11879">MYEVCEIRKIPASYFRALNYRALPHFKPILRVPSTATQVIERLNRQWEDETSNLAASHENFGDAARHVEEEASDPGSPILAEYTALVGDDTLKGMTNFSAPELDAL</sequence>
<organism evidence="4 5">
    <name type="scientific">Phytophthora cactorum</name>
    <dbReference type="NCBI Taxonomy" id="29920"/>
    <lineage>
        <taxon>Eukaryota</taxon>
        <taxon>Sar</taxon>
        <taxon>Stramenopiles</taxon>
        <taxon>Oomycota</taxon>
        <taxon>Peronosporomycetes</taxon>
        <taxon>Peronosporales</taxon>
        <taxon>Peronosporaceae</taxon>
        <taxon>Phytophthora</taxon>
    </lineage>
</organism>
<dbReference type="EMBL" id="RCMK01000487">
    <property type="protein sequence ID" value="KAG2925941.1"/>
    <property type="molecule type" value="Genomic_DNA"/>
</dbReference>
<comment type="caution">
    <text evidence="4">The sequence shown here is derived from an EMBL/GenBank/DDBJ whole genome shotgun (WGS) entry which is preliminary data.</text>
</comment>
<reference evidence="1" key="2">
    <citation type="submission" date="2018-10" db="EMBL/GenBank/DDBJ databases">
        <title>Effector identification in a new, highly contiguous assembly of the strawberry crown rot pathogen Phytophthora cactorum.</title>
        <authorList>
            <person name="Armitage A.D."/>
            <person name="Nellist C.F."/>
            <person name="Bates H."/>
            <person name="Vickerstaff R.J."/>
            <person name="Harrison R.J."/>
        </authorList>
    </citation>
    <scope>NUCLEOTIDE SEQUENCE</scope>
    <source>
        <strain evidence="1">15-7</strain>
        <strain evidence="2">4032</strain>
        <strain evidence="3">4040</strain>
    </source>
</reference>
<dbReference type="Proteomes" id="UP000735874">
    <property type="component" value="Unassembled WGS sequence"/>
</dbReference>
<protein>
    <submittedName>
        <fullName evidence="4">Uncharacterized protein</fullName>
    </submittedName>
</protein>
<evidence type="ECO:0000313" key="1">
    <source>
        <dbReference type="EMBL" id="KAG2841437.1"/>
    </source>
</evidence>
<keyword evidence="5" id="KW-1185">Reference proteome</keyword>
<dbReference type="VEuPathDB" id="FungiDB:PC110_g17100"/>
<evidence type="ECO:0000313" key="2">
    <source>
        <dbReference type="EMBL" id="KAG2893380.1"/>
    </source>
</evidence>
<dbReference type="Proteomes" id="UP000736787">
    <property type="component" value="Unassembled WGS sequence"/>
</dbReference>
<evidence type="ECO:0000313" key="3">
    <source>
        <dbReference type="EMBL" id="KAG2925941.1"/>
    </source>
</evidence>
<name>A0A329RSY8_9STRA</name>
<proteinExistence type="predicted"/>
<dbReference type="EMBL" id="RCMI01000960">
    <property type="protein sequence ID" value="KAG2893380.1"/>
    <property type="molecule type" value="Genomic_DNA"/>
</dbReference>
<dbReference type="OrthoDB" id="166451at2759"/>
<dbReference type="AlphaFoldDB" id="A0A329RSY8"/>
<reference evidence="4 5" key="1">
    <citation type="submission" date="2018-01" db="EMBL/GenBank/DDBJ databases">
        <title>Draft genome of the strawberry crown rot pathogen Phytophthora cactorum.</title>
        <authorList>
            <person name="Armitage A.D."/>
            <person name="Lysoe E."/>
            <person name="Nellist C.F."/>
            <person name="Harrison R.J."/>
            <person name="Brurberg M.B."/>
        </authorList>
    </citation>
    <scope>NUCLEOTIDE SEQUENCE [LARGE SCALE GENOMIC DNA]</scope>
    <source>
        <strain evidence="4 5">10300</strain>
    </source>
</reference>
<dbReference type="EMBL" id="RCMG01000941">
    <property type="protein sequence ID" value="KAG2841437.1"/>
    <property type="molecule type" value="Genomic_DNA"/>
</dbReference>
<dbReference type="Proteomes" id="UP000774804">
    <property type="component" value="Unassembled WGS sequence"/>
</dbReference>
<accession>A0A329RSY8</accession>
<dbReference type="EMBL" id="MJFZ01000644">
    <property type="protein sequence ID" value="RAW26502.1"/>
    <property type="molecule type" value="Genomic_DNA"/>
</dbReference>
<evidence type="ECO:0000313" key="4">
    <source>
        <dbReference type="EMBL" id="RAW26502.1"/>
    </source>
</evidence>